<accession>A0A833H1T5</accession>
<proteinExistence type="predicted"/>
<dbReference type="Proteomes" id="UP000460298">
    <property type="component" value="Unassembled WGS sequence"/>
</dbReference>
<dbReference type="AlphaFoldDB" id="A0A833H1T5"/>
<evidence type="ECO:0000313" key="2">
    <source>
        <dbReference type="Proteomes" id="UP000460298"/>
    </source>
</evidence>
<name>A0A833H1T5_9LEPT</name>
<evidence type="ECO:0000313" key="1">
    <source>
        <dbReference type="EMBL" id="KAB2932762.1"/>
    </source>
</evidence>
<reference evidence="1 2" key="1">
    <citation type="submission" date="2019-10" db="EMBL/GenBank/DDBJ databases">
        <title>Extracellular Electron Transfer in a Candidatus Methanoperedens spp. Enrichment Culture.</title>
        <authorList>
            <person name="Berger S."/>
            <person name="Rangel Shaw D."/>
            <person name="Berben T."/>
            <person name="In 'T Zandt M."/>
            <person name="Frank J."/>
            <person name="Reimann J."/>
            <person name="Jetten M.S.M."/>
            <person name="Welte C.U."/>
        </authorList>
    </citation>
    <scope>NUCLEOTIDE SEQUENCE [LARGE SCALE GENOMIC DNA]</scope>
    <source>
        <strain evidence="1">SB12</strain>
    </source>
</reference>
<gene>
    <name evidence="1" type="ORF">F9K24_10310</name>
</gene>
<sequence>MSSELWKFLKSPVCYIPAGLILGLELFLQTGLYRSVLKPESFAFNVNRIRTVVKGTSYKPNVLILGTSVAYQGLLVPDLNKAAGDNGLRFQSAATQAAMVETQHAVLRDLAPAMPEVRWIIHVAEVNFPYQSRHELEPANRSMLAQFPRAETLQLLREHQFTLTPRDYAFFYLRTLTYQGDMRDFFLNPPRRLKSLARQKKKEVPDVVYLNQNLYAISAYGRNPEECEKNAISGVPFIDADGKQVTDEPHRTAVLDTCRMALDDPRAKPGENTWRTLFFLRLKHLHAEARKHNLKLVTVFAPYSEMVTPARDPDRIRVWQEELAKEGFYPSIIDLRTTLDGPDNLNLFYDTIHLNRQGAERFTGIFYTAVEQFLRKEDPELFRKEPGAER</sequence>
<dbReference type="EMBL" id="WBUI01000008">
    <property type="protein sequence ID" value="KAB2932762.1"/>
    <property type="molecule type" value="Genomic_DNA"/>
</dbReference>
<organism evidence="1 2">
    <name type="scientific">Leptonema illini</name>
    <dbReference type="NCBI Taxonomy" id="183"/>
    <lineage>
        <taxon>Bacteria</taxon>
        <taxon>Pseudomonadati</taxon>
        <taxon>Spirochaetota</taxon>
        <taxon>Spirochaetia</taxon>
        <taxon>Leptospirales</taxon>
        <taxon>Leptospiraceae</taxon>
        <taxon>Leptonema</taxon>
    </lineage>
</organism>
<protein>
    <submittedName>
        <fullName evidence="1">Uncharacterized protein</fullName>
    </submittedName>
</protein>
<comment type="caution">
    <text evidence="1">The sequence shown here is derived from an EMBL/GenBank/DDBJ whole genome shotgun (WGS) entry which is preliminary data.</text>
</comment>